<dbReference type="Proteomes" id="UP001159428">
    <property type="component" value="Unassembled WGS sequence"/>
</dbReference>
<feature type="compositionally biased region" description="Low complexity" evidence="1">
    <location>
        <begin position="65"/>
        <end position="77"/>
    </location>
</feature>
<dbReference type="AlphaFoldDB" id="A0AAU9WEY2"/>
<feature type="region of interest" description="Disordered" evidence="1">
    <location>
        <begin position="65"/>
        <end position="87"/>
    </location>
</feature>
<feature type="non-terminal residue" evidence="2">
    <location>
        <position position="1"/>
    </location>
</feature>
<feature type="non-terminal residue" evidence="2">
    <location>
        <position position="87"/>
    </location>
</feature>
<evidence type="ECO:0000313" key="2">
    <source>
        <dbReference type="EMBL" id="CAH3114760.1"/>
    </source>
</evidence>
<sequence length="87" mass="9619">VRVGGTIARFCQTTRSLITCVLAHPKDNTVTIRLFHPSPTTVTPYKKTSLGTFSELEESCNYLKPAAPSPKTKPKMSSKFDFDSLDL</sequence>
<name>A0AAU9WEY2_9CNID</name>
<reference evidence="2 3" key="1">
    <citation type="submission" date="2022-05" db="EMBL/GenBank/DDBJ databases">
        <authorList>
            <consortium name="Genoscope - CEA"/>
            <person name="William W."/>
        </authorList>
    </citation>
    <scope>NUCLEOTIDE SEQUENCE [LARGE SCALE GENOMIC DNA]</scope>
</reference>
<accession>A0AAU9WEY2</accession>
<feature type="compositionally biased region" description="Basic and acidic residues" evidence="1">
    <location>
        <begin position="78"/>
        <end position="87"/>
    </location>
</feature>
<dbReference type="EMBL" id="CALNXJ010000014">
    <property type="protein sequence ID" value="CAH3114760.1"/>
    <property type="molecule type" value="Genomic_DNA"/>
</dbReference>
<organism evidence="2 3">
    <name type="scientific">Pocillopora meandrina</name>
    <dbReference type="NCBI Taxonomy" id="46732"/>
    <lineage>
        <taxon>Eukaryota</taxon>
        <taxon>Metazoa</taxon>
        <taxon>Cnidaria</taxon>
        <taxon>Anthozoa</taxon>
        <taxon>Hexacorallia</taxon>
        <taxon>Scleractinia</taxon>
        <taxon>Astrocoeniina</taxon>
        <taxon>Pocilloporidae</taxon>
        <taxon>Pocillopora</taxon>
    </lineage>
</organism>
<keyword evidence="3" id="KW-1185">Reference proteome</keyword>
<comment type="caution">
    <text evidence="2">The sequence shown here is derived from an EMBL/GenBank/DDBJ whole genome shotgun (WGS) entry which is preliminary data.</text>
</comment>
<evidence type="ECO:0000256" key="1">
    <source>
        <dbReference type="SAM" id="MobiDB-lite"/>
    </source>
</evidence>
<proteinExistence type="predicted"/>
<gene>
    <name evidence="2" type="ORF">PMEA_00005625</name>
</gene>
<evidence type="ECO:0000313" key="3">
    <source>
        <dbReference type="Proteomes" id="UP001159428"/>
    </source>
</evidence>
<protein>
    <submittedName>
        <fullName evidence="2">Uncharacterized protein</fullName>
    </submittedName>
</protein>